<proteinExistence type="predicted"/>
<name>A0A3S9XF26_9GAMM</name>
<dbReference type="RefSeq" id="WP_127163815.1">
    <property type="nucleotide sequence ID" value="NZ_CP029822.1"/>
</dbReference>
<organism evidence="1 2">
    <name type="scientific">Entomomonas moraniae</name>
    <dbReference type="NCBI Taxonomy" id="2213226"/>
    <lineage>
        <taxon>Bacteria</taxon>
        <taxon>Pseudomonadati</taxon>
        <taxon>Pseudomonadota</taxon>
        <taxon>Gammaproteobacteria</taxon>
        <taxon>Pseudomonadales</taxon>
        <taxon>Pseudomonadaceae</taxon>
        <taxon>Entomomonas</taxon>
    </lineage>
</organism>
<dbReference type="CDD" id="cd14744">
    <property type="entry name" value="PAAR_CT_2"/>
    <property type="match status" value="1"/>
</dbReference>
<protein>
    <submittedName>
        <fullName evidence="1">PAAR domain-containing protein</fullName>
    </submittedName>
</protein>
<evidence type="ECO:0000313" key="1">
    <source>
        <dbReference type="EMBL" id="AZS51045.1"/>
    </source>
</evidence>
<gene>
    <name evidence="1" type="ORF">DM558_09790</name>
</gene>
<sequence>MALKPVIRKGDTTSHGGVVLEGIDSYPVQGIPVSCVGHMVSCPLCLGTYPIVEGVATFTIDGKQPAVDGMKTACGATLIASQTEYKIE</sequence>
<reference evidence="2" key="1">
    <citation type="submission" date="2018-06" db="EMBL/GenBank/DDBJ databases">
        <title>Complete genome of Pseudomonas insecticola strain QZS01.</title>
        <authorList>
            <person name="Wang J."/>
            <person name="Su Q."/>
        </authorList>
    </citation>
    <scope>NUCLEOTIDE SEQUENCE [LARGE SCALE GENOMIC DNA]</scope>
    <source>
        <strain evidence="2">QZS01</strain>
    </source>
</reference>
<dbReference type="InterPro" id="IPR008727">
    <property type="entry name" value="PAAR_motif"/>
</dbReference>
<accession>A0A3S9XF26</accession>
<dbReference type="KEGG" id="emo:DM558_09790"/>
<dbReference type="AlphaFoldDB" id="A0A3S9XF26"/>
<dbReference type="Proteomes" id="UP000273143">
    <property type="component" value="Chromosome"/>
</dbReference>
<dbReference type="EMBL" id="CP029822">
    <property type="protein sequence ID" value="AZS51045.1"/>
    <property type="molecule type" value="Genomic_DNA"/>
</dbReference>
<dbReference type="Pfam" id="PF05488">
    <property type="entry name" value="PAAR_motif"/>
    <property type="match status" value="1"/>
</dbReference>
<dbReference type="Gene3D" id="2.60.200.60">
    <property type="match status" value="1"/>
</dbReference>
<keyword evidence="2" id="KW-1185">Reference proteome</keyword>
<evidence type="ECO:0000313" key="2">
    <source>
        <dbReference type="Proteomes" id="UP000273143"/>
    </source>
</evidence>